<name>A0ACB9LW68_BAUVA</name>
<proteinExistence type="predicted"/>
<comment type="caution">
    <text evidence="1">The sequence shown here is derived from an EMBL/GenBank/DDBJ whole genome shotgun (WGS) entry which is preliminary data.</text>
</comment>
<gene>
    <name evidence="1" type="ORF">L6164_027967</name>
</gene>
<evidence type="ECO:0000313" key="2">
    <source>
        <dbReference type="Proteomes" id="UP000828941"/>
    </source>
</evidence>
<sequence length="366" mass="40472">MEISSASYNCFPHLQGMEESNDIFGDEYYQYEMDSLMGMGYPVVPADEIELASSLSGSGDSYSSYTCLNSKRSSLESPDQSVAPRPRPTKQLKTSNSSWVAGQLMPPKLPNAANSNNSRIISFGNNTNVSSSLPHEFDNLPVDKRNPKIEIGTELYNQNLDFSSLLEYDTPTTKPTTTVTRNSAQTQDHVMAERKRREKLSQMFIALSAILPGLKKMDKASVLGHAIKYVENLQVRVKSLEDQVAKKTVESAVYVNRSLLSTDDATTGTSSSQGNYDQSLPEIEARVSGKDVLIRIHCEKPVTCVSMVLGQLQKLHLTVQSSSFLPFGTTTIHITIVARMDEEHCITAKELVKSLRQSLIRSSDSE</sequence>
<accession>A0ACB9LW68</accession>
<protein>
    <submittedName>
        <fullName evidence="1">Uncharacterized protein</fullName>
    </submittedName>
</protein>
<dbReference type="EMBL" id="CM039436">
    <property type="protein sequence ID" value="KAI4315124.1"/>
    <property type="molecule type" value="Genomic_DNA"/>
</dbReference>
<evidence type="ECO:0000313" key="1">
    <source>
        <dbReference type="EMBL" id="KAI4315124.1"/>
    </source>
</evidence>
<organism evidence="1 2">
    <name type="scientific">Bauhinia variegata</name>
    <name type="common">Purple orchid tree</name>
    <name type="synonym">Phanera variegata</name>
    <dbReference type="NCBI Taxonomy" id="167791"/>
    <lineage>
        <taxon>Eukaryota</taxon>
        <taxon>Viridiplantae</taxon>
        <taxon>Streptophyta</taxon>
        <taxon>Embryophyta</taxon>
        <taxon>Tracheophyta</taxon>
        <taxon>Spermatophyta</taxon>
        <taxon>Magnoliopsida</taxon>
        <taxon>eudicotyledons</taxon>
        <taxon>Gunneridae</taxon>
        <taxon>Pentapetalae</taxon>
        <taxon>rosids</taxon>
        <taxon>fabids</taxon>
        <taxon>Fabales</taxon>
        <taxon>Fabaceae</taxon>
        <taxon>Cercidoideae</taxon>
        <taxon>Cercideae</taxon>
        <taxon>Bauhiniinae</taxon>
        <taxon>Bauhinia</taxon>
    </lineage>
</organism>
<reference evidence="1 2" key="1">
    <citation type="journal article" date="2022" name="DNA Res.">
        <title>Chromosomal-level genome assembly of the orchid tree Bauhinia variegata (Leguminosae; Cercidoideae) supports the allotetraploid origin hypothesis of Bauhinia.</title>
        <authorList>
            <person name="Zhong Y."/>
            <person name="Chen Y."/>
            <person name="Zheng D."/>
            <person name="Pang J."/>
            <person name="Liu Y."/>
            <person name="Luo S."/>
            <person name="Meng S."/>
            <person name="Qian L."/>
            <person name="Wei D."/>
            <person name="Dai S."/>
            <person name="Zhou R."/>
        </authorList>
    </citation>
    <scope>NUCLEOTIDE SEQUENCE [LARGE SCALE GENOMIC DNA]</scope>
    <source>
        <strain evidence="1">BV-YZ2020</strain>
    </source>
</reference>
<keyword evidence="2" id="KW-1185">Reference proteome</keyword>
<dbReference type="Proteomes" id="UP000828941">
    <property type="component" value="Chromosome 11"/>
</dbReference>